<dbReference type="OrthoDB" id="3415124at2"/>
<dbReference type="KEGG" id="mgo:AFA91_12155"/>
<feature type="domain" description="Helicase XPB/Ssl2 N-terminal" evidence="1">
    <location>
        <begin position="474"/>
        <end position="596"/>
    </location>
</feature>
<protein>
    <submittedName>
        <fullName evidence="2">DNA-binding protein</fullName>
    </submittedName>
</protein>
<gene>
    <name evidence="2" type="ORF">AFA91_12155</name>
</gene>
<dbReference type="AlphaFoldDB" id="A0A0K0X562"/>
<dbReference type="Proteomes" id="UP000062255">
    <property type="component" value="Chromosome"/>
</dbReference>
<evidence type="ECO:0000313" key="2">
    <source>
        <dbReference type="EMBL" id="AKS32502.1"/>
    </source>
</evidence>
<organism evidence="2 3">
    <name type="scientific">Mycolicibacterium goodii</name>
    <name type="common">Mycobacterium goodii</name>
    <dbReference type="NCBI Taxonomy" id="134601"/>
    <lineage>
        <taxon>Bacteria</taxon>
        <taxon>Bacillati</taxon>
        <taxon>Actinomycetota</taxon>
        <taxon>Actinomycetes</taxon>
        <taxon>Mycobacteriales</taxon>
        <taxon>Mycobacteriaceae</taxon>
        <taxon>Mycolicibacterium</taxon>
    </lineage>
</organism>
<dbReference type="GO" id="GO:0003677">
    <property type="term" value="F:DNA binding"/>
    <property type="evidence" value="ECO:0007669"/>
    <property type="project" value="UniProtKB-KW"/>
</dbReference>
<dbReference type="STRING" id="134601.AFA91_12155"/>
<sequence>MTAQTPGMPLGAWLADLDDGGLIRLLELRPDLSQPPPGTIAALAARATSRQSVKAATDGLDFLRLAVLDALLVLHADTAAVPVEKVTEMLGDRVDAEAVLTAIAELRDRALVWGEATLRIAPEVASGLPWYAGQAVLEPTDLTAEEITARVDALDDAPRELLARLLEGSPMGRTRDAAPDAPPERPVPRLIAAGLLRRIDDDTVILPRLVGQALRGEVPGPRELAKPQLDVTTTSVADVDAVAAGAAIDLLREVDLIIETLGAAPVPELRAGGMGVRDVKRLAKNTGIDEPRLGLLVELAAAAGLIASGMPDPDPGDGTGPYWAPTVAADRFLESPTAVRWHLLAATWLDLPARPALIGTRGPDGKPFGALSDSLYSTAAPLDRRLLLTVLADLDPGSGVNAEQASRAMIWQRPRWAVRLQPATVGGLFAEAHALGMAGRGAISTPARHLLAGDAEEDVLAAMTKALPKPLDHFLLQADLTVIVPGPLERDLAEELAQVATVESAGAAMVYRISEPSVRHALDAGRTAGELHTFFEKHSKTPVPQGLTYLIDDVARRHGQLRVGMASSFVRCEDPALLAQAVASPVVARLELRALAPTVAVSQAPIADVLGALREAGFAPAAEDSTGAVVDIRARGARVVAPSRRRVYRPPSPPTAQTLGAVVAVLRKVAAGPFSSIRLDPATAITQLQEAAIAQTSVVIGYVDPAGVATQRVVSPINVRGGQLTAFDPAAGRVREFAIHRVTSVVSADGD</sequence>
<dbReference type="RefSeq" id="WP_049744927.1">
    <property type="nucleotide sequence ID" value="NZ_CP012150.1"/>
</dbReference>
<dbReference type="InterPro" id="IPR032830">
    <property type="entry name" value="XPB/Ssl2_N"/>
</dbReference>
<name>A0A0K0X562_MYCGD</name>
<evidence type="ECO:0000259" key="1">
    <source>
        <dbReference type="Pfam" id="PF13625"/>
    </source>
</evidence>
<reference evidence="2 3" key="1">
    <citation type="submission" date="2015-07" db="EMBL/GenBank/DDBJ databases">
        <title>Complete genome sequence of Mycobacterium goodii X7B, a facultative thermophilic biodesulfurizing bacterium.</title>
        <authorList>
            <person name="Yu B."/>
            <person name="Li F."/>
            <person name="Xu P."/>
        </authorList>
    </citation>
    <scope>NUCLEOTIDE SEQUENCE [LARGE SCALE GENOMIC DNA]</scope>
    <source>
        <strain evidence="2 3">X7B</strain>
    </source>
</reference>
<accession>A0A0K0X562</accession>
<dbReference type="Pfam" id="PF13625">
    <property type="entry name" value="Helicase_C_3"/>
    <property type="match status" value="1"/>
</dbReference>
<evidence type="ECO:0000313" key="3">
    <source>
        <dbReference type="Proteomes" id="UP000062255"/>
    </source>
</evidence>
<dbReference type="PATRIC" id="fig|134601.6.peg.2527"/>
<proteinExistence type="predicted"/>
<keyword evidence="2" id="KW-0238">DNA-binding</keyword>
<dbReference type="EMBL" id="CP012150">
    <property type="protein sequence ID" value="AKS32502.1"/>
    <property type="molecule type" value="Genomic_DNA"/>
</dbReference>